<evidence type="ECO:0000256" key="2">
    <source>
        <dbReference type="ARBA" id="ARBA00022737"/>
    </source>
</evidence>
<keyword evidence="4 5" id="KW-0862">Zinc</keyword>
<dbReference type="AlphaFoldDB" id="A0A7S1FKS9"/>
<dbReference type="Gene3D" id="4.10.1000.10">
    <property type="entry name" value="Zinc finger, CCCH-type"/>
    <property type="match status" value="2"/>
</dbReference>
<keyword evidence="2" id="KW-0677">Repeat</keyword>
<dbReference type="InterPro" id="IPR000571">
    <property type="entry name" value="Znf_CCCH"/>
</dbReference>
<evidence type="ECO:0000313" key="7">
    <source>
        <dbReference type="EMBL" id="CAD8872345.1"/>
    </source>
</evidence>
<dbReference type="InterPro" id="IPR036855">
    <property type="entry name" value="Znf_CCCH_sf"/>
</dbReference>
<feature type="zinc finger region" description="C3H1-type" evidence="5">
    <location>
        <begin position="13"/>
        <end position="39"/>
    </location>
</feature>
<feature type="domain" description="C3H1-type" evidence="6">
    <location>
        <begin position="13"/>
        <end position="39"/>
    </location>
</feature>
<dbReference type="SUPFAM" id="SSF90229">
    <property type="entry name" value="CCCH zinc finger"/>
    <property type="match status" value="2"/>
</dbReference>
<dbReference type="EMBL" id="HBFQ01065756">
    <property type="protein sequence ID" value="CAD8872345.1"/>
    <property type="molecule type" value="Transcribed_RNA"/>
</dbReference>
<evidence type="ECO:0000256" key="1">
    <source>
        <dbReference type="ARBA" id="ARBA00022723"/>
    </source>
</evidence>
<keyword evidence="3 5" id="KW-0863">Zinc-finger</keyword>
<organism evidence="7">
    <name type="scientific">Noctiluca scintillans</name>
    <name type="common">Sea sparkle</name>
    <name type="synonym">Red tide dinoflagellate</name>
    <dbReference type="NCBI Taxonomy" id="2966"/>
    <lineage>
        <taxon>Eukaryota</taxon>
        <taxon>Sar</taxon>
        <taxon>Alveolata</taxon>
        <taxon>Dinophyceae</taxon>
        <taxon>Noctilucales</taxon>
        <taxon>Noctilucaceae</taxon>
        <taxon>Noctiluca</taxon>
    </lineage>
</organism>
<dbReference type="GO" id="GO:0008270">
    <property type="term" value="F:zinc ion binding"/>
    <property type="evidence" value="ECO:0007669"/>
    <property type="project" value="UniProtKB-KW"/>
</dbReference>
<sequence length="135" mass="14434">MNSMSTVSDHSLLAKTKMCRFAAGGCSLGNSCRFAHDVSELKSPPDLSKTKLCKSFGATGSCDAVQCKYAHGKHELRKLSVNRGRNFKNMVVPSNLEKVNTVACRQGDDPGDTVGQSILQALANTDIPAKVVFSV</sequence>
<dbReference type="Pfam" id="PF00642">
    <property type="entry name" value="zf-CCCH"/>
    <property type="match status" value="2"/>
</dbReference>
<feature type="domain" description="C3H1-type" evidence="6">
    <location>
        <begin position="47"/>
        <end position="74"/>
    </location>
</feature>
<evidence type="ECO:0000259" key="6">
    <source>
        <dbReference type="PROSITE" id="PS50103"/>
    </source>
</evidence>
<dbReference type="InterPro" id="IPR045877">
    <property type="entry name" value="ZFP36-like"/>
</dbReference>
<gene>
    <name evidence="7" type="ORF">NSCI0253_LOCUS46702</name>
</gene>
<evidence type="ECO:0000256" key="3">
    <source>
        <dbReference type="ARBA" id="ARBA00022771"/>
    </source>
</evidence>
<dbReference type="GO" id="GO:0003729">
    <property type="term" value="F:mRNA binding"/>
    <property type="evidence" value="ECO:0007669"/>
    <property type="project" value="InterPro"/>
</dbReference>
<reference evidence="7" key="1">
    <citation type="submission" date="2021-01" db="EMBL/GenBank/DDBJ databases">
        <authorList>
            <person name="Corre E."/>
            <person name="Pelletier E."/>
            <person name="Niang G."/>
            <person name="Scheremetjew M."/>
            <person name="Finn R."/>
            <person name="Kale V."/>
            <person name="Holt S."/>
            <person name="Cochrane G."/>
            <person name="Meng A."/>
            <person name="Brown T."/>
            <person name="Cohen L."/>
        </authorList>
    </citation>
    <scope>NUCLEOTIDE SEQUENCE</scope>
</reference>
<dbReference type="SMART" id="SM00356">
    <property type="entry name" value="ZnF_C3H1"/>
    <property type="match status" value="2"/>
</dbReference>
<evidence type="ECO:0000256" key="5">
    <source>
        <dbReference type="PROSITE-ProRule" id="PRU00723"/>
    </source>
</evidence>
<keyword evidence="1 5" id="KW-0479">Metal-binding</keyword>
<name>A0A7S1FKS9_NOCSC</name>
<protein>
    <recommendedName>
        <fullName evidence="6">C3H1-type domain-containing protein</fullName>
    </recommendedName>
</protein>
<dbReference type="PANTHER" id="PTHR12547">
    <property type="entry name" value="CCCH ZINC FINGER/TIS11-RELATED"/>
    <property type="match status" value="1"/>
</dbReference>
<evidence type="ECO:0000256" key="4">
    <source>
        <dbReference type="ARBA" id="ARBA00022833"/>
    </source>
</evidence>
<feature type="zinc finger region" description="C3H1-type" evidence="5">
    <location>
        <begin position="47"/>
        <end position="74"/>
    </location>
</feature>
<accession>A0A7S1FKS9</accession>
<proteinExistence type="predicted"/>
<dbReference type="PANTHER" id="PTHR12547:SF18">
    <property type="entry name" value="PROTEIN TIS11"/>
    <property type="match status" value="1"/>
</dbReference>
<dbReference type="PROSITE" id="PS50103">
    <property type="entry name" value="ZF_C3H1"/>
    <property type="match status" value="2"/>
</dbReference>